<reference evidence="2" key="1">
    <citation type="journal article" date="2007" name="PLoS ONE">
        <title>The first genome sequence of an elite grapevine cultivar (Pinot noir Vitis vinifera L.): coping with a highly heterozygous genome.</title>
        <authorList>
            <person name="Velasco R."/>
            <person name="Zharkikh A."/>
            <person name="Troggio M."/>
            <person name="Cartwright D.A."/>
            <person name="Cestaro A."/>
            <person name="Pruss D."/>
            <person name="Pindo M."/>
            <person name="FitzGerald L.M."/>
            <person name="Vezzulli S."/>
            <person name="Reid J."/>
            <person name="Malacarne G."/>
            <person name="Iliev D."/>
            <person name="Coppola G."/>
            <person name="Wardell B."/>
            <person name="Micheletti D."/>
            <person name="Macalma T."/>
            <person name="Facci M."/>
            <person name="Mitchell J.T."/>
            <person name="Perazzolli M."/>
            <person name="Eldredge G."/>
            <person name="Gatto P."/>
            <person name="Oyzerski R."/>
            <person name="Moretto M."/>
            <person name="Gutin N."/>
            <person name="Stefanini M."/>
            <person name="Chen Y."/>
            <person name="Segala C."/>
            <person name="Davenport C."/>
            <person name="Dematte L."/>
            <person name="Mraz A."/>
            <person name="Battilana J."/>
            <person name="Stormo K."/>
            <person name="Costa F."/>
            <person name="Tao Q."/>
            <person name="Si-Ammour A."/>
            <person name="Harkins T."/>
            <person name="Lackey A."/>
            <person name="Perbost C."/>
            <person name="Taillon B."/>
            <person name="Stella A."/>
            <person name="Solovyev V."/>
            <person name="Fawcett J.A."/>
            <person name="Sterck L."/>
            <person name="Vandepoele K."/>
            <person name="Grando S.M."/>
            <person name="Toppo S."/>
            <person name="Moser C."/>
            <person name="Lanchbury J."/>
            <person name="Bogden R."/>
            <person name="Skolnick M."/>
            <person name="Sgaramella V."/>
            <person name="Bhatnagar S.K."/>
            <person name="Fontana P."/>
            <person name="Gutin A."/>
            <person name="Van de Peer Y."/>
            <person name="Salamini F."/>
            <person name="Viola R."/>
        </authorList>
    </citation>
    <scope>NUCLEOTIDE SEQUENCE</scope>
</reference>
<dbReference type="EMBL" id="AM469786">
    <property type="protein sequence ID" value="CAN72665.1"/>
    <property type="molecule type" value="Genomic_DNA"/>
</dbReference>
<evidence type="ECO:0000313" key="2">
    <source>
        <dbReference type="EMBL" id="CAN72665.1"/>
    </source>
</evidence>
<dbReference type="AlphaFoldDB" id="A5BSU9"/>
<sequence>MAATLSIKSTSAGRGSPRAPARAAAAMLRAITLTLQQPAPRHHRDAAAGRVRRRREQDDAAAWREAPAVRTSFEGPRRSLSYPVPPSLSLSPEVRKKMKFWVFGLD</sequence>
<feature type="compositionally biased region" description="Low complexity" evidence="1">
    <location>
        <begin position="11"/>
        <end position="20"/>
    </location>
</feature>
<feature type="compositionally biased region" description="Basic residues" evidence="1">
    <location>
        <begin position="40"/>
        <end position="54"/>
    </location>
</feature>
<feature type="region of interest" description="Disordered" evidence="1">
    <location>
        <begin position="35"/>
        <end position="67"/>
    </location>
</feature>
<accession>A5BSU9</accession>
<proteinExistence type="predicted"/>
<feature type="compositionally biased region" description="Polar residues" evidence="1">
    <location>
        <begin position="1"/>
        <end position="10"/>
    </location>
</feature>
<evidence type="ECO:0000256" key="1">
    <source>
        <dbReference type="SAM" id="MobiDB-lite"/>
    </source>
</evidence>
<organism evidence="2">
    <name type="scientific">Vitis vinifera</name>
    <name type="common">Grape</name>
    <dbReference type="NCBI Taxonomy" id="29760"/>
    <lineage>
        <taxon>Eukaryota</taxon>
        <taxon>Viridiplantae</taxon>
        <taxon>Streptophyta</taxon>
        <taxon>Embryophyta</taxon>
        <taxon>Tracheophyta</taxon>
        <taxon>Spermatophyta</taxon>
        <taxon>Magnoliopsida</taxon>
        <taxon>eudicotyledons</taxon>
        <taxon>Gunneridae</taxon>
        <taxon>Pentapetalae</taxon>
        <taxon>rosids</taxon>
        <taxon>Vitales</taxon>
        <taxon>Vitaceae</taxon>
        <taxon>Viteae</taxon>
        <taxon>Vitis</taxon>
    </lineage>
</organism>
<feature type="region of interest" description="Disordered" evidence="1">
    <location>
        <begin position="1"/>
        <end position="20"/>
    </location>
</feature>
<name>A5BSU9_VITVI</name>
<protein>
    <submittedName>
        <fullName evidence="2">Uncharacterized protein</fullName>
    </submittedName>
</protein>
<gene>
    <name evidence="2" type="ORF">VITISV_015118</name>
</gene>